<organism evidence="2 3">
    <name type="scientific">Cupriavidus malaysiensis</name>
    <dbReference type="NCBI Taxonomy" id="367825"/>
    <lineage>
        <taxon>Bacteria</taxon>
        <taxon>Pseudomonadati</taxon>
        <taxon>Pseudomonadota</taxon>
        <taxon>Betaproteobacteria</taxon>
        <taxon>Burkholderiales</taxon>
        <taxon>Burkholderiaceae</taxon>
        <taxon>Cupriavidus</taxon>
    </lineage>
</organism>
<feature type="region of interest" description="Disordered" evidence="1">
    <location>
        <begin position="372"/>
        <end position="412"/>
    </location>
</feature>
<gene>
    <name evidence="2" type="ORF">BKK80_18680</name>
</gene>
<evidence type="ECO:0000256" key="1">
    <source>
        <dbReference type="SAM" id="MobiDB-lite"/>
    </source>
</evidence>
<dbReference type="Proteomes" id="UP000177515">
    <property type="component" value="Chromosome 1"/>
</dbReference>
<accession>A0ABM6F7R0</accession>
<reference evidence="2 3" key="1">
    <citation type="submission" date="2016-10" db="EMBL/GenBank/DDBJ databases">
        <title>Complete genome sequences of three Cupriavidus strains isolated from various Malaysian environments.</title>
        <authorList>
            <person name="Abdullah A.A.-A."/>
            <person name="Shafie N.A.H."/>
            <person name="Lau N.S."/>
        </authorList>
    </citation>
    <scope>NUCLEOTIDE SEQUENCE [LARGE SCALE GENOMIC DNA]</scope>
    <source>
        <strain evidence="2 3">USMAA1020</strain>
    </source>
</reference>
<evidence type="ECO:0000313" key="2">
    <source>
        <dbReference type="EMBL" id="AOZ07635.1"/>
    </source>
</evidence>
<keyword evidence="3" id="KW-1185">Reference proteome</keyword>
<evidence type="ECO:0000313" key="3">
    <source>
        <dbReference type="Proteomes" id="UP000177515"/>
    </source>
</evidence>
<sequence>MRGRPARGLAAASVPKVATRVALAGALVAVLLLSGCDTVRYYAQSVNGHLSVMAQARPLDDAIADARAANDVRLAQRLALAGEIRAYASRELKLPDNGSYRRYADLHRSFVVWSVFATPELSMTLKTWCFPVVGCISYRGYYDQADAERYAAQLRSEGLEAYVAGIPAYSTLGYFDDPLLNTFVHQPAGELARLIFHELGHQVVYVRNDTAFNESFATAVETAGVAGWMAQEATPEQRASYRQFDQRRQQFRALVLAARNRLDALYRSPLSDAEKRRRKAELLAELRRQYAGLKAGWGGYAGYDRWFAGPLVNPQFAAVATYQQWVPAFLALLARCGGDWERFYAEARRIGDLPPPERQAALRALAPPAAEDAGWTDVAVPGGGESRGAAAASAGVAGSAKGEMHGAAAEPR</sequence>
<name>A0ABM6F7R0_9BURK</name>
<dbReference type="PIRSF" id="PIRSF029285">
    <property type="entry name" value="Aminopept"/>
    <property type="match status" value="1"/>
</dbReference>
<keyword evidence="2" id="KW-0378">Hydrolase</keyword>
<dbReference type="EMBL" id="CP017754">
    <property type="protein sequence ID" value="AOZ07635.1"/>
    <property type="molecule type" value="Genomic_DNA"/>
</dbReference>
<keyword evidence="2" id="KW-0031">Aminopeptidase</keyword>
<dbReference type="InterPro" id="IPR014553">
    <property type="entry name" value="Aminopept"/>
</dbReference>
<dbReference type="GO" id="GO:0004177">
    <property type="term" value="F:aminopeptidase activity"/>
    <property type="evidence" value="ECO:0007669"/>
    <property type="project" value="UniProtKB-KW"/>
</dbReference>
<feature type="compositionally biased region" description="Low complexity" evidence="1">
    <location>
        <begin position="387"/>
        <end position="401"/>
    </location>
</feature>
<protein>
    <submittedName>
        <fullName evidence="2">Aminopeptidase</fullName>
    </submittedName>
</protein>
<dbReference type="Pfam" id="PF10023">
    <property type="entry name" value="Aminopep"/>
    <property type="match status" value="1"/>
</dbReference>
<keyword evidence="2" id="KW-0645">Protease</keyword>
<dbReference type="RefSeq" id="WP_071070444.1">
    <property type="nucleotide sequence ID" value="NZ_CP017754.1"/>
</dbReference>
<proteinExistence type="predicted"/>